<dbReference type="Proteomes" id="UP001528823">
    <property type="component" value="Unassembled WGS sequence"/>
</dbReference>
<dbReference type="EMBL" id="JAPMOU010000011">
    <property type="protein sequence ID" value="MDE1462494.1"/>
    <property type="molecule type" value="Genomic_DNA"/>
</dbReference>
<feature type="domain" description="HTH lysR-type" evidence="5">
    <location>
        <begin position="13"/>
        <end position="70"/>
    </location>
</feature>
<keyword evidence="2" id="KW-0805">Transcription regulation</keyword>
<dbReference type="InterPro" id="IPR058163">
    <property type="entry name" value="LysR-type_TF_proteobact-type"/>
</dbReference>
<keyword evidence="4" id="KW-0804">Transcription</keyword>
<evidence type="ECO:0000256" key="4">
    <source>
        <dbReference type="ARBA" id="ARBA00023163"/>
    </source>
</evidence>
<dbReference type="InterPro" id="IPR036390">
    <property type="entry name" value="WH_DNA-bd_sf"/>
</dbReference>
<name>A0ABT5UBK7_9GAMM</name>
<dbReference type="SUPFAM" id="SSF46785">
    <property type="entry name" value="Winged helix' DNA-binding domain"/>
    <property type="match status" value="1"/>
</dbReference>
<dbReference type="Pfam" id="PF00126">
    <property type="entry name" value="HTH_1"/>
    <property type="match status" value="1"/>
</dbReference>
<proteinExistence type="inferred from homology"/>
<dbReference type="InterPro" id="IPR005119">
    <property type="entry name" value="LysR_subst-bd"/>
</dbReference>
<dbReference type="PROSITE" id="PS50931">
    <property type="entry name" value="HTH_LYSR"/>
    <property type="match status" value="1"/>
</dbReference>
<dbReference type="CDD" id="cd08422">
    <property type="entry name" value="PBP2_CrgA_like"/>
    <property type="match status" value="1"/>
</dbReference>
<sequence>MDFKLMVRKLRTMTFMELIIFQEVVRCGGITAASIKLDIAKSAVSTQLSRLESRLGVKLLERSSRRMTMTVEGQQLLPKVESLIAEGELLLQYAETKSKEPSGQVRIALTLDFGQLVVANFFPQVTKLYPKITLGCKFSYQFEDMQDTAFDLGVRIGKVNDENLVAHKLGEIRRVLVAGKKYIQQHPVFVPEDLKKLNCMIFSSSNTSRTWSLISCEDGVTEASLDVSGDVAVQSFSTLVELCMSNQGVAYVPYFLVKEHIASGKLKHILPLWQSKTSNVYLVYRFGADKIHRIKAVIDCAKKYLPSLIC</sequence>
<protein>
    <submittedName>
        <fullName evidence="6">LysR family transcriptional regulator</fullName>
    </submittedName>
</protein>
<keyword evidence="3" id="KW-0238">DNA-binding</keyword>
<dbReference type="RefSeq" id="WP_274688849.1">
    <property type="nucleotide sequence ID" value="NZ_JAPMOU010000011.1"/>
</dbReference>
<comment type="similarity">
    <text evidence="1">Belongs to the LysR transcriptional regulatory family.</text>
</comment>
<evidence type="ECO:0000256" key="3">
    <source>
        <dbReference type="ARBA" id="ARBA00023125"/>
    </source>
</evidence>
<accession>A0ABT5UBK7</accession>
<evidence type="ECO:0000256" key="2">
    <source>
        <dbReference type="ARBA" id="ARBA00023015"/>
    </source>
</evidence>
<comment type="caution">
    <text evidence="6">The sequence shown here is derived from an EMBL/GenBank/DDBJ whole genome shotgun (WGS) entry which is preliminary data.</text>
</comment>
<keyword evidence="7" id="KW-1185">Reference proteome</keyword>
<dbReference type="SUPFAM" id="SSF53850">
    <property type="entry name" value="Periplasmic binding protein-like II"/>
    <property type="match status" value="1"/>
</dbReference>
<dbReference type="PANTHER" id="PTHR30537">
    <property type="entry name" value="HTH-TYPE TRANSCRIPTIONAL REGULATOR"/>
    <property type="match status" value="1"/>
</dbReference>
<evidence type="ECO:0000313" key="6">
    <source>
        <dbReference type="EMBL" id="MDE1462494.1"/>
    </source>
</evidence>
<dbReference type="PANTHER" id="PTHR30537:SF5">
    <property type="entry name" value="HTH-TYPE TRANSCRIPTIONAL ACTIVATOR TTDR-RELATED"/>
    <property type="match status" value="1"/>
</dbReference>
<dbReference type="PRINTS" id="PR00039">
    <property type="entry name" value="HTHLYSR"/>
</dbReference>
<reference evidence="6 7" key="1">
    <citation type="submission" date="2022-11" db="EMBL/GenBank/DDBJ databases">
        <title>Spartinivicinus poritis sp. nov., isolated from scleractinian coral Porites lutea.</title>
        <authorList>
            <person name="Zhang G."/>
            <person name="Cai L."/>
            <person name="Wei Q."/>
        </authorList>
    </citation>
    <scope>NUCLEOTIDE SEQUENCE [LARGE SCALE GENOMIC DNA]</scope>
    <source>
        <strain evidence="6 7">A2-2</strain>
    </source>
</reference>
<organism evidence="6 7">
    <name type="scientific">Spartinivicinus poritis</name>
    <dbReference type="NCBI Taxonomy" id="2994640"/>
    <lineage>
        <taxon>Bacteria</taxon>
        <taxon>Pseudomonadati</taxon>
        <taxon>Pseudomonadota</taxon>
        <taxon>Gammaproteobacteria</taxon>
        <taxon>Oceanospirillales</taxon>
        <taxon>Zooshikellaceae</taxon>
        <taxon>Spartinivicinus</taxon>
    </lineage>
</organism>
<dbReference type="Gene3D" id="1.10.10.10">
    <property type="entry name" value="Winged helix-like DNA-binding domain superfamily/Winged helix DNA-binding domain"/>
    <property type="match status" value="1"/>
</dbReference>
<evidence type="ECO:0000256" key="1">
    <source>
        <dbReference type="ARBA" id="ARBA00009437"/>
    </source>
</evidence>
<dbReference type="Pfam" id="PF03466">
    <property type="entry name" value="LysR_substrate"/>
    <property type="match status" value="1"/>
</dbReference>
<evidence type="ECO:0000313" key="7">
    <source>
        <dbReference type="Proteomes" id="UP001528823"/>
    </source>
</evidence>
<evidence type="ECO:0000259" key="5">
    <source>
        <dbReference type="PROSITE" id="PS50931"/>
    </source>
</evidence>
<gene>
    <name evidence="6" type="ORF">ORQ98_10980</name>
</gene>
<dbReference type="InterPro" id="IPR036388">
    <property type="entry name" value="WH-like_DNA-bd_sf"/>
</dbReference>
<dbReference type="Gene3D" id="3.40.190.290">
    <property type="match status" value="1"/>
</dbReference>
<dbReference type="InterPro" id="IPR000847">
    <property type="entry name" value="LysR_HTH_N"/>
</dbReference>